<organism evidence="3 4">
    <name type="scientific">Dissulfurirhabdus thermomarina</name>
    <dbReference type="NCBI Taxonomy" id="1765737"/>
    <lineage>
        <taxon>Bacteria</taxon>
        <taxon>Deltaproteobacteria</taxon>
        <taxon>Dissulfurirhabdaceae</taxon>
        <taxon>Dissulfurirhabdus</taxon>
    </lineage>
</organism>
<dbReference type="Proteomes" id="UP000469346">
    <property type="component" value="Unassembled WGS sequence"/>
</dbReference>
<dbReference type="SUPFAM" id="SSF81301">
    <property type="entry name" value="Nucleotidyltransferase"/>
    <property type="match status" value="1"/>
</dbReference>
<dbReference type="Pfam" id="PF02410">
    <property type="entry name" value="RsfS"/>
    <property type="match status" value="1"/>
</dbReference>
<evidence type="ECO:0000313" key="4">
    <source>
        <dbReference type="Proteomes" id="UP000469346"/>
    </source>
</evidence>
<gene>
    <name evidence="2 3" type="primary">rsfS</name>
    <name evidence="3" type="ORF">G3N55_10400</name>
</gene>
<sequence>MTRTKTETTPAPEPLLREEALARFAAAQVADNKGEDVVVLDVRGRSSVADFFVIGQGRSTRHVQGMVDKIQQALEARGARCLGVEGEAEGQWVLLDYDEVVVHLFYEPVRRFYDLEGLWREAPRLDLGTPGGAAAGD</sequence>
<dbReference type="NCBIfam" id="TIGR00090">
    <property type="entry name" value="rsfS_iojap_ybeB"/>
    <property type="match status" value="1"/>
</dbReference>
<reference evidence="3 4" key="1">
    <citation type="submission" date="2020-02" db="EMBL/GenBank/DDBJ databases">
        <title>Comparative genomics of sulfur disproportionating microorganisms.</title>
        <authorList>
            <person name="Ward L.M."/>
            <person name="Bertran E."/>
            <person name="Johnston D.T."/>
        </authorList>
    </citation>
    <scope>NUCLEOTIDE SEQUENCE [LARGE SCALE GENOMIC DNA]</scope>
    <source>
        <strain evidence="3 4">DSM 100025</strain>
    </source>
</reference>
<protein>
    <recommendedName>
        <fullName evidence="2">Ribosomal silencing factor RsfS</fullName>
    </recommendedName>
</protein>
<comment type="caution">
    <text evidence="3">The sequence shown here is derived from an EMBL/GenBank/DDBJ whole genome shotgun (WGS) entry which is preliminary data.</text>
</comment>
<name>A0A6N9TQ03_DISTH</name>
<dbReference type="RefSeq" id="WP_163299359.1">
    <property type="nucleotide sequence ID" value="NZ_JAAGRR010000138.1"/>
</dbReference>
<evidence type="ECO:0000256" key="1">
    <source>
        <dbReference type="ARBA" id="ARBA00010574"/>
    </source>
</evidence>
<evidence type="ECO:0000313" key="3">
    <source>
        <dbReference type="EMBL" id="NDY43249.1"/>
    </source>
</evidence>
<dbReference type="GO" id="GO:0017148">
    <property type="term" value="P:negative regulation of translation"/>
    <property type="evidence" value="ECO:0007669"/>
    <property type="project" value="UniProtKB-UniRule"/>
</dbReference>
<dbReference type="Gene3D" id="3.30.460.10">
    <property type="entry name" value="Beta Polymerase, domain 2"/>
    <property type="match status" value="1"/>
</dbReference>
<comment type="subunit">
    <text evidence="2">Interacts with ribosomal protein uL14 (rplN).</text>
</comment>
<dbReference type="GO" id="GO:0043023">
    <property type="term" value="F:ribosomal large subunit binding"/>
    <property type="evidence" value="ECO:0007669"/>
    <property type="project" value="TreeGrafter"/>
</dbReference>
<comment type="function">
    <text evidence="2">Functions as a ribosomal silencing factor. Interacts with ribosomal protein uL14 (rplN), blocking formation of intersubunit bridge B8. Prevents association of the 30S and 50S ribosomal subunits and the formation of functional ribosomes, thus repressing translation.</text>
</comment>
<keyword evidence="2" id="KW-0963">Cytoplasm</keyword>
<dbReference type="PANTHER" id="PTHR21043">
    <property type="entry name" value="IOJAP SUPERFAMILY ORTHOLOG"/>
    <property type="match status" value="1"/>
</dbReference>
<dbReference type="GO" id="GO:0042256">
    <property type="term" value="P:cytosolic ribosome assembly"/>
    <property type="evidence" value="ECO:0007669"/>
    <property type="project" value="UniProtKB-UniRule"/>
</dbReference>
<keyword evidence="4" id="KW-1185">Reference proteome</keyword>
<comment type="subcellular location">
    <subcellularLocation>
        <location evidence="2">Cytoplasm</location>
    </subcellularLocation>
</comment>
<proteinExistence type="inferred from homology"/>
<dbReference type="InterPro" id="IPR043519">
    <property type="entry name" value="NT_sf"/>
</dbReference>
<evidence type="ECO:0000256" key="2">
    <source>
        <dbReference type="HAMAP-Rule" id="MF_01477"/>
    </source>
</evidence>
<comment type="similarity">
    <text evidence="1 2">Belongs to the Iojap/RsfS family.</text>
</comment>
<dbReference type="AlphaFoldDB" id="A0A6N9TQ03"/>
<dbReference type="GO" id="GO:0005737">
    <property type="term" value="C:cytoplasm"/>
    <property type="evidence" value="ECO:0007669"/>
    <property type="project" value="UniProtKB-SubCell"/>
</dbReference>
<dbReference type="PANTHER" id="PTHR21043:SF0">
    <property type="entry name" value="MITOCHONDRIAL ASSEMBLY OF RIBOSOMAL LARGE SUBUNIT PROTEIN 1"/>
    <property type="match status" value="1"/>
</dbReference>
<keyword evidence="2" id="KW-0678">Repressor</keyword>
<dbReference type="EMBL" id="JAAGRR010000138">
    <property type="protein sequence ID" value="NDY43249.1"/>
    <property type="molecule type" value="Genomic_DNA"/>
</dbReference>
<dbReference type="GO" id="GO:0090071">
    <property type="term" value="P:negative regulation of ribosome biogenesis"/>
    <property type="evidence" value="ECO:0007669"/>
    <property type="project" value="UniProtKB-UniRule"/>
</dbReference>
<keyword evidence="2" id="KW-0810">Translation regulation</keyword>
<dbReference type="HAMAP" id="MF_01477">
    <property type="entry name" value="Iojap_RsfS"/>
    <property type="match status" value="1"/>
</dbReference>
<accession>A0A6N9TQ03</accession>
<dbReference type="InterPro" id="IPR004394">
    <property type="entry name" value="Iojap/RsfS/C7orf30"/>
</dbReference>